<feature type="non-terminal residue" evidence="1">
    <location>
        <position position="1"/>
    </location>
</feature>
<comment type="caution">
    <text evidence="1">The sequence shown here is derived from an EMBL/GenBank/DDBJ whole genome shotgun (WGS) entry which is preliminary data.</text>
</comment>
<accession>X1SKU4</accession>
<dbReference type="AlphaFoldDB" id="X1SKU4"/>
<name>X1SKU4_9ZZZZ</name>
<proteinExistence type="predicted"/>
<dbReference type="EMBL" id="BARW01006717">
    <property type="protein sequence ID" value="GAI79791.1"/>
    <property type="molecule type" value="Genomic_DNA"/>
</dbReference>
<organism evidence="1">
    <name type="scientific">marine sediment metagenome</name>
    <dbReference type="NCBI Taxonomy" id="412755"/>
    <lineage>
        <taxon>unclassified sequences</taxon>
        <taxon>metagenomes</taxon>
        <taxon>ecological metagenomes</taxon>
    </lineage>
</organism>
<reference evidence="1" key="1">
    <citation type="journal article" date="2014" name="Front. Microbiol.">
        <title>High frequency of phylogenetically diverse reductive dehalogenase-homologous genes in deep subseafloor sedimentary metagenomes.</title>
        <authorList>
            <person name="Kawai M."/>
            <person name="Futagami T."/>
            <person name="Toyoda A."/>
            <person name="Takaki Y."/>
            <person name="Nishi S."/>
            <person name="Hori S."/>
            <person name="Arai W."/>
            <person name="Tsubouchi T."/>
            <person name="Morono Y."/>
            <person name="Uchiyama I."/>
            <person name="Ito T."/>
            <person name="Fujiyama A."/>
            <person name="Inagaki F."/>
            <person name="Takami H."/>
        </authorList>
    </citation>
    <scope>NUCLEOTIDE SEQUENCE</scope>
    <source>
        <strain evidence="1">Expedition CK06-06</strain>
    </source>
</reference>
<protein>
    <submittedName>
        <fullName evidence="1">Uncharacterized protein</fullName>
    </submittedName>
</protein>
<gene>
    <name evidence="1" type="ORF">S12H4_14103</name>
</gene>
<evidence type="ECO:0000313" key="1">
    <source>
        <dbReference type="EMBL" id="GAI79791.1"/>
    </source>
</evidence>
<sequence length="52" mass="5689">GFECLYHNRRGITLTGETLEGRWKAGLTVAKRDGCDKVKNFSALGKSGVLSF</sequence>